<feature type="domain" description="Carrier" evidence="1">
    <location>
        <begin position="3"/>
        <end position="84"/>
    </location>
</feature>
<comment type="caution">
    <text evidence="2">The sequence shown here is derived from an EMBL/GenBank/DDBJ whole genome shotgun (WGS) entry which is preliminary data.</text>
</comment>
<dbReference type="AlphaFoldDB" id="A0A918WEI8"/>
<dbReference type="InterPro" id="IPR036736">
    <property type="entry name" value="ACP-like_sf"/>
</dbReference>
<dbReference type="RefSeq" id="WP_189409481.1">
    <property type="nucleotide sequence ID" value="NZ_BMYJ01000001.1"/>
</dbReference>
<protein>
    <recommendedName>
        <fullName evidence="1">Carrier domain-containing protein</fullName>
    </recommendedName>
</protein>
<gene>
    <name evidence="2" type="ORF">GCM10007315_01240</name>
</gene>
<proteinExistence type="predicted"/>
<dbReference type="SUPFAM" id="SSF47336">
    <property type="entry name" value="ACP-like"/>
    <property type="match status" value="1"/>
</dbReference>
<sequence>MADALRDVVVAALNKATGVLNEPEMARQILSGADVAFADLDLDSLTMFEMIMEIEEQLGIEMNLDAVAEAKGLDEVVAYLRAGGHGGG</sequence>
<organism evidence="2 3">
    <name type="scientific">Neogemmobacter tilapiae</name>
    <dbReference type="NCBI Taxonomy" id="875041"/>
    <lineage>
        <taxon>Bacteria</taxon>
        <taxon>Pseudomonadati</taxon>
        <taxon>Pseudomonadota</taxon>
        <taxon>Alphaproteobacteria</taxon>
        <taxon>Rhodobacterales</taxon>
        <taxon>Paracoccaceae</taxon>
        <taxon>Neogemmobacter</taxon>
    </lineage>
</organism>
<evidence type="ECO:0000259" key="1">
    <source>
        <dbReference type="PROSITE" id="PS50075"/>
    </source>
</evidence>
<dbReference type="Pfam" id="PF00550">
    <property type="entry name" value="PP-binding"/>
    <property type="match status" value="1"/>
</dbReference>
<reference evidence="2" key="1">
    <citation type="journal article" date="2014" name="Int. J. Syst. Evol. Microbiol.">
        <title>Complete genome sequence of Corynebacterium casei LMG S-19264T (=DSM 44701T), isolated from a smear-ripened cheese.</title>
        <authorList>
            <consortium name="US DOE Joint Genome Institute (JGI-PGF)"/>
            <person name="Walter F."/>
            <person name="Albersmeier A."/>
            <person name="Kalinowski J."/>
            <person name="Ruckert C."/>
        </authorList>
    </citation>
    <scope>NUCLEOTIDE SEQUENCE</scope>
    <source>
        <strain evidence="2">KCTC 23310</strain>
    </source>
</reference>
<dbReference type="Gene3D" id="1.10.1200.10">
    <property type="entry name" value="ACP-like"/>
    <property type="match status" value="1"/>
</dbReference>
<dbReference type="InterPro" id="IPR009081">
    <property type="entry name" value="PP-bd_ACP"/>
</dbReference>
<evidence type="ECO:0000313" key="2">
    <source>
        <dbReference type="EMBL" id="GHC43893.1"/>
    </source>
</evidence>
<accession>A0A918WEI8</accession>
<dbReference type="Proteomes" id="UP000638981">
    <property type="component" value="Unassembled WGS sequence"/>
</dbReference>
<dbReference type="PROSITE" id="PS50075">
    <property type="entry name" value="CARRIER"/>
    <property type="match status" value="1"/>
</dbReference>
<evidence type="ECO:0000313" key="3">
    <source>
        <dbReference type="Proteomes" id="UP000638981"/>
    </source>
</evidence>
<keyword evidence="3" id="KW-1185">Reference proteome</keyword>
<name>A0A918WEI8_9RHOB</name>
<dbReference type="EMBL" id="BMYJ01000001">
    <property type="protein sequence ID" value="GHC43893.1"/>
    <property type="molecule type" value="Genomic_DNA"/>
</dbReference>
<reference evidence="2" key="2">
    <citation type="submission" date="2020-09" db="EMBL/GenBank/DDBJ databases">
        <authorList>
            <person name="Sun Q."/>
            <person name="Kim S."/>
        </authorList>
    </citation>
    <scope>NUCLEOTIDE SEQUENCE</scope>
    <source>
        <strain evidence="2">KCTC 23310</strain>
    </source>
</reference>